<proteinExistence type="predicted"/>
<reference evidence="1" key="2">
    <citation type="journal article" date="2015" name="Data Brief">
        <title>Shoot transcriptome of the giant reed, Arundo donax.</title>
        <authorList>
            <person name="Barrero R.A."/>
            <person name="Guerrero F.D."/>
            <person name="Moolhuijzen P."/>
            <person name="Goolsby J.A."/>
            <person name="Tidwell J."/>
            <person name="Bellgard S.E."/>
            <person name="Bellgard M.I."/>
        </authorList>
    </citation>
    <scope>NUCLEOTIDE SEQUENCE</scope>
    <source>
        <tissue evidence="1">Shoot tissue taken approximately 20 cm above the soil surface</tissue>
    </source>
</reference>
<protein>
    <submittedName>
        <fullName evidence="1">Uncharacterized protein</fullName>
    </submittedName>
</protein>
<organism evidence="1">
    <name type="scientific">Arundo donax</name>
    <name type="common">Giant reed</name>
    <name type="synonym">Donax arundinaceus</name>
    <dbReference type="NCBI Taxonomy" id="35708"/>
    <lineage>
        <taxon>Eukaryota</taxon>
        <taxon>Viridiplantae</taxon>
        <taxon>Streptophyta</taxon>
        <taxon>Embryophyta</taxon>
        <taxon>Tracheophyta</taxon>
        <taxon>Spermatophyta</taxon>
        <taxon>Magnoliopsida</taxon>
        <taxon>Liliopsida</taxon>
        <taxon>Poales</taxon>
        <taxon>Poaceae</taxon>
        <taxon>PACMAD clade</taxon>
        <taxon>Arundinoideae</taxon>
        <taxon>Arundineae</taxon>
        <taxon>Arundo</taxon>
    </lineage>
</organism>
<sequence>MKDKNTLV</sequence>
<dbReference type="EMBL" id="GBRH01252032">
    <property type="protein sequence ID" value="JAD45863.1"/>
    <property type="molecule type" value="Transcribed_RNA"/>
</dbReference>
<accession>A0A0A9A7E2</accession>
<reference evidence="1" key="1">
    <citation type="submission" date="2014-09" db="EMBL/GenBank/DDBJ databases">
        <authorList>
            <person name="Magalhaes I.L.F."/>
            <person name="Oliveira U."/>
            <person name="Santos F.R."/>
            <person name="Vidigal T.H.D.A."/>
            <person name="Brescovit A.D."/>
            <person name="Santos A.J."/>
        </authorList>
    </citation>
    <scope>NUCLEOTIDE SEQUENCE</scope>
    <source>
        <tissue evidence="1">Shoot tissue taken approximately 20 cm above the soil surface</tissue>
    </source>
</reference>
<evidence type="ECO:0000313" key="1">
    <source>
        <dbReference type="EMBL" id="JAD45863.1"/>
    </source>
</evidence>
<name>A0A0A9A7E2_ARUDO</name>